<comment type="caution">
    <text evidence="1">The sequence shown here is derived from an EMBL/GenBank/DDBJ whole genome shotgun (WGS) entry which is preliminary data.</text>
</comment>
<reference evidence="1 2" key="1">
    <citation type="submission" date="2018-03" db="EMBL/GenBank/DDBJ databases">
        <title>Genomic Encyclopedia of Archaeal and Bacterial Type Strains, Phase II (KMG-II): from individual species to whole genera.</title>
        <authorList>
            <person name="Goeker M."/>
        </authorList>
    </citation>
    <scope>NUCLEOTIDE SEQUENCE [LARGE SCALE GENOMIC DNA]</scope>
    <source>
        <strain evidence="1 2">DSM 28354</strain>
    </source>
</reference>
<organism evidence="1 2">
    <name type="scientific">Spirosoma oryzae</name>
    <dbReference type="NCBI Taxonomy" id="1469603"/>
    <lineage>
        <taxon>Bacteria</taxon>
        <taxon>Pseudomonadati</taxon>
        <taxon>Bacteroidota</taxon>
        <taxon>Cytophagia</taxon>
        <taxon>Cytophagales</taxon>
        <taxon>Cytophagaceae</taxon>
        <taxon>Spirosoma</taxon>
    </lineage>
</organism>
<accession>A0A2T0S8N8</accession>
<keyword evidence="2" id="KW-1185">Reference proteome</keyword>
<dbReference type="RefSeq" id="WP_106140077.1">
    <property type="nucleotide sequence ID" value="NZ_PVTE01000025.1"/>
</dbReference>
<dbReference type="EMBL" id="PVTE01000025">
    <property type="protein sequence ID" value="PRY29795.1"/>
    <property type="molecule type" value="Genomic_DNA"/>
</dbReference>
<dbReference type="Proteomes" id="UP000238375">
    <property type="component" value="Unassembled WGS sequence"/>
</dbReference>
<evidence type="ECO:0000313" key="2">
    <source>
        <dbReference type="Proteomes" id="UP000238375"/>
    </source>
</evidence>
<sequence length="201" mass="22974">MNYQTLDQLRQRCAAELVGFEPVRDDQLLRTWVWDALRKIDSDRIGEIKDTFVEVIGGSGILPNDFLGLVGMTSEMPGYDIRPGQRQIRGCHDGSVHLHYYALPLDEQGYPLILDIAEEAVLAWVKYKHMALMQQKMTFGQGSNFRADRSYRIDRGLDAQNKAEAESLLASARGEVNMLSLSEANRLRQFRSNVMTYRNYP</sequence>
<name>A0A2T0S8N8_9BACT</name>
<dbReference type="AlphaFoldDB" id="A0A2T0S8N8"/>
<gene>
    <name evidence="1" type="ORF">CLV58_12557</name>
</gene>
<protein>
    <submittedName>
        <fullName evidence="1">Uncharacterized protein</fullName>
    </submittedName>
</protein>
<evidence type="ECO:0000313" key="1">
    <source>
        <dbReference type="EMBL" id="PRY29795.1"/>
    </source>
</evidence>
<proteinExistence type="predicted"/>